<comment type="similarity">
    <text evidence="1 5">Belongs to the ATG5 family.</text>
</comment>
<protein>
    <recommendedName>
        <fullName evidence="5">Autophagy protein 5</fullName>
    </recommendedName>
</protein>
<dbReference type="Gene3D" id="1.10.246.190">
    <property type="entry name" value="Autophagy protein Apg5, helix rich domain"/>
    <property type="match status" value="1"/>
</dbReference>
<dbReference type="InterPro" id="IPR042527">
    <property type="entry name" value="Atg5_UblA_dom_sf"/>
</dbReference>
<dbReference type="Gene3D" id="3.10.20.620">
    <property type="match status" value="1"/>
</dbReference>
<dbReference type="GO" id="GO:0034274">
    <property type="term" value="C:Atg12-Atg5-Atg16 complex"/>
    <property type="evidence" value="ECO:0007669"/>
    <property type="project" value="TreeGrafter"/>
</dbReference>
<evidence type="ECO:0000256" key="6">
    <source>
        <dbReference type="SAM" id="MobiDB-lite"/>
    </source>
</evidence>
<evidence type="ECO:0000259" key="9">
    <source>
        <dbReference type="Pfam" id="PF20638"/>
    </source>
</evidence>
<dbReference type="AlphaFoldDB" id="A0AAV0MSW8"/>
<gene>
    <name evidence="10" type="ORF">LITE_LOCUS30059</name>
</gene>
<feature type="domain" description="Autophagy protein ATG5 alpha-helical bundle region" evidence="8">
    <location>
        <begin position="115"/>
        <end position="171"/>
    </location>
</feature>
<keyword evidence="5" id="KW-0963">Cytoplasm</keyword>
<comment type="caution">
    <text evidence="10">The sequence shown here is derived from an EMBL/GenBank/DDBJ whole genome shotgun (WGS) entry which is preliminary data.</text>
</comment>
<sequence length="362" mass="40955">MKEAQEFVWMGAIPLQIHLHESEVTTVPPPPPALILAPRIGYLPLLLPLIKPYFSSTLPPGVDTVWFEYKGLPLKWYIPTGVLFDLLCAEPERPWNLTIHFRGYPSHLLIPCEGEDSVKWNFINSLKEADYIINGNCKNVMHMSQSDQLELWNSVVNANLEAFIRSSSKLKSGTIEDDYASKSSLSSQKSQKMIGEADTSVQTKTGKVPVRLYVWNVSEDFGDMEDAPPIDSWDRISYVNRPLEIHREEGKCFTLHDAIKTLLPELFGKKRKPSEGENDEQSFGSEEETKNNRMTEEGEGNISQPLETGSTADDDPEIKLLRIQGIEPKLETPISWVANHLRHPENFLHVCVYIKVPSAKSL</sequence>
<evidence type="ECO:0000313" key="10">
    <source>
        <dbReference type="EMBL" id="CAI0449148.1"/>
    </source>
</evidence>
<dbReference type="Proteomes" id="UP001154282">
    <property type="component" value="Unassembled WGS sequence"/>
</dbReference>
<feature type="compositionally biased region" description="Basic and acidic residues" evidence="6">
    <location>
        <begin position="287"/>
        <end position="296"/>
    </location>
</feature>
<dbReference type="GO" id="GO:0006995">
    <property type="term" value="P:cellular response to nitrogen starvation"/>
    <property type="evidence" value="ECO:0007669"/>
    <property type="project" value="TreeGrafter"/>
</dbReference>
<dbReference type="Pfam" id="PF20637">
    <property type="entry name" value="ATG5_HBR"/>
    <property type="match status" value="1"/>
</dbReference>
<dbReference type="InterPro" id="IPR007239">
    <property type="entry name" value="Atg5"/>
</dbReference>
<accession>A0AAV0MSW8</accession>
<comment type="subunit">
    <text evidence="5">Conjugated with ATG12.</text>
</comment>
<evidence type="ECO:0000256" key="3">
    <source>
        <dbReference type="ARBA" id="ARBA00022843"/>
    </source>
</evidence>
<feature type="domain" description="Autophagy protein ATG5 UblB" evidence="7">
    <location>
        <begin position="207"/>
        <end position="352"/>
    </location>
</feature>
<proteinExistence type="inferred from homology"/>
<organism evidence="10 11">
    <name type="scientific">Linum tenue</name>
    <dbReference type="NCBI Taxonomy" id="586396"/>
    <lineage>
        <taxon>Eukaryota</taxon>
        <taxon>Viridiplantae</taxon>
        <taxon>Streptophyta</taxon>
        <taxon>Embryophyta</taxon>
        <taxon>Tracheophyta</taxon>
        <taxon>Spermatophyta</taxon>
        <taxon>Magnoliopsida</taxon>
        <taxon>eudicotyledons</taxon>
        <taxon>Gunneridae</taxon>
        <taxon>Pentapetalae</taxon>
        <taxon>rosids</taxon>
        <taxon>fabids</taxon>
        <taxon>Malpighiales</taxon>
        <taxon>Linaceae</taxon>
        <taxon>Linum</taxon>
    </lineage>
</organism>
<feature type="region of interest" description="Disordered" evidence="6">
    <location>
        <begin position="269"/>
        <end position="315"/>
    </location>
</feature>
<dbReference type="InterPro" id="IPR048318">
    <property type="entry name" value="ATG5_UblB"/>
</dbReference>
<keyword evidence="4 5" id="KW-0072">Autophagy</keyword>
<dbReference type="InterPro" id="IPR048939">
    <property type="entry name" value="ATG5_UblA"/>
</dbReference>
<evidence type="ECO:0000256" key="5">
    <source>
        <dbReference type="RuleBase" id="RU361202"/>
    </source>
</evidence>
<comment type="function">
    <text evidence="5">Required for autophagy.</text>
</comment>
<reference evidence="10" key="1">
    <citation type="submission" date="2022-08" db="EMBL/GenBank/DDBJ databases">
        <authorList>
            <person name="Gutierrez-Valencia J."/>
        </authorList>
    </citation>
    <scope>NUCLEOTIDE SEQUENCE</scope>
</reference>
<dbReference type="FunFam" id="3.10.20.620:FF:000002">
    <property type="entry name" value="Autophagy protein 5"/>
    <property type="match status" value="1"/>
</dbReference>
<dbReference type="Gene3D" id="3.10.20.90">
    <property type="entry name" value="Phosphatidylinositol 3-kinase Catalytic Subunit, Chain A, domain 1"/>
    <property type="match status" value="1"/>
</dbReference>
<keyword evidence="5" id="KW-0813">Transport</keyword>
<dbReference type="GO" id="GO:0019776">
    <property type="term" value="F:Atg8-family ligase activity"/>
    <property type="evidence" value="ECO:0007669"/>
    <property type="project" value="TreeGrafter"/>
</dbReference>
<dbReference type="PANTHER" id="PTHR13040">
    <property type="entry name" value="AUTOPHAGY PROTEIN 5"/>
    <property type="match status" value="1"/>
</dbReference>
<name>A0AAV0MSW8_9ROSI</name>
<keyword evidence="3 5" id="KW-0832">Ubl conjugation</keyword>
<evidence type="ECO:0000259" key="8">
    <source>
        <dbReference type="Pfam" id="PF20637"/>
    </source>
</evidence>
<dbReference type="GO" id="GO:0005776">
    <property type="term" value="C:autophagosome"/>
    <property type="evidence" value="ECO:0007669"/>
    <property type="project" value="TreeGrafter"/>
</dbReference>
<evidence type="ECO:0000313" key="11">
    <source>
        <dbReference type="Proteomes" id="UP001154282"/>
    </source>
</evidence>
<dbReference type="GO" id="GO:0000422">
    <property type="term" value="P:autophagy of mitochondrion"/>
    <property type="evidence" value="ECO:0007669"/>
    <property type="project" value="TreeGrafter"/>
</dbReference>
<dbReference type="GO" id="GO:0034727">
    <property type="term" value="P:piecemeal microautophagy of the nucleus"/>
    <property type="evidence" value="ECO:0007669"/>
    <property type="project" value="TreeGrafter"/>
</dbReference>
<feature type="compositionally biased region" description="Polar residues" evidence="6">
    <location>
        <begin position="301"/>
        <end position="311"/>
    </location>
</feature>
<evidence type="ECO:0000256" key="1">
    <source>
        <dbReference type="ARBA" id="ARBA00006910"/>
    </source>
</evidence>
<dbReference type="PANTHER" id="PTHR13040:SF2">
    <property type="entry name" value="AUTOPHAGY PROTEIN 5"/>
    <property type="match status" value="1"/>
</dbReference>
<evidence type="ECO:0000259" key="7">
    <source>
        <dbReference type="Pfam" id="PF04106"/>
    </source>
</evidence>
<dbReference type="EMBL" id="CAMGYJ010000007">
    <property type="protein sequence ID" value="CAI0449148.1"/>
    <property type="molecule type" value="Genomic_DNA"/>
</dbReference>
<dbReference type="GO" id="GO:0061908">
    <property type="term" value="C:phagophore"/>
    <property type="evidence" value="ECO:0007669"/>
    <property type="project" value="TreeGrafter"/>
</dbReference>
<dbReference type="FunFam" id="3.10.20.90:FF:000370">
    <property type="entry name" value="Autophagy protein 5"/>
    <property type="match status" value="1"/>
</dbReference>
<evidence type="ECO:0000256" key="2">
    <source>
        <dbReference type="ARBA" id="ARBA00022499"/>
    </source>
</evidence>
<dbReference type="InterPro" id="IPR048940">
    <property type="entry name" value="ATG5_HBR"/>
</dbReference>
<comment type="subcellular location">
    <subcellularLocation>
        <location evidence="5">Cytoplasm</location>
    </subcellularLocation>
</comment>
<dbReference type="GO" id="GO:0034045">
    <property type="term" value="C:phagophore assembly site membrane"/>
    <property type="evidence" value="ECO:0007669"/>
    <property type="project" value="TreeGrafter"/>
</dbReference>
<dbReference type="Pfam" id="PF20638">
    <property type="entry name" value="ATG5_UblA"/>
    <property type="match status" value="1"/>
</dbReference>
<feature type="domain" description="Autophagy protein ATG5 UblA" evidence="9">
    <location>
        <begin position="8"/>
        <end position="101"/>
    </location>
</feature>
<dbReference type="GO" id="GO:0044233">
    <property type="term" value="C:mitochondria-associated endoplasmic reticulum membrane contact site"/>
    <property type="evidence" value="ECO:0007669"/>
    <property type="project" value="TreeGrafter"/>
</dbReference>
<dbReference type="InterPro" id="IPR042526">
    <property type="entry name" value="Atg5_HR"/>
</dbReference>
<keyword evidence="2 5" id="KW-1017">Isopeptide bond</keyword>
<dbReference type="Pfam" id="PF04106">
    <property type="entry name" value="ATG5_UblB"/>
    <property type="match status" value="1"/>
</dbReference>
<evidence type="ECO:0000256" key="4">
    <source>
        <dbReference type="ARBA" id="ARBA00023006"/>
    </source>
</evidence>
<keyword evidence="11" id="KW-1185">Reference proteome</keyword>